<sequence>MSRFDLLLLEIPLDDVHADRIVARDGSGDVKTISEAVNRAPKNASRAFVVFIKAGMVLVFLFSGYAENNLTIWQTKTNLWLLGEGIETNIITGKKCASGGVAVEGARLVARGITFLNEAGPEMGQAVALLVMADRTVLHQCEILATKDLKPVKSTYPTYLGSPWSVRSRVSYISSYLGDHIDPRGWLAWDGTSPTDKLYYGEYKNFGLGTDTM</sequence>
<dbReference type="SUPFAM" id="SSF51126">
    <property type="entry name" value="Pectin lyase-like"/>
    <property type="match status" value="1"/>
</dbReference>
<keyword evidence="2" id="KW-0378">Hydrolase</keyword>
<dbReference type="AlphaFoldDB" id="A0A9Q1Q752"/>
<evidence type="ECO:0000256" key="1">
    <source>
        <dbReference type="ARBA" id="ARBA00005184"/>
    </source>
</evidence>
<dbReference type="InterPro" id="IPR000070">
    <property type="entry name" value="Pectinesterase_cat"/>
</dbReference>
<dbReference type="Pfam" id="PF01095">
    <property type="entry name" value="Pectinesterase"/>
    <property type="match status" value="1"/>
</dbReference>
<comment type="caution">
    <text evidence="5">The sequence shown here is derived from an EMBL/GenBank/DDBJ whole genome shotgun (WGS) entry which is preliminary data.</text>
</comment>
<evidence type="ECO:0000256" key="3">
    <source>
        <dbReference type="ARBA" id="ARBA00023085"/>
    </source>
</evidence>
<dbReference type="InterPro" id="IPR011050">
    <property type="entry name" value="Pectin_lyase_fold/virulence"/>
</dbReference>
<name>A0A9Q1Q752_9CARY</name>
<dbReference type="EMBL" id="JAKOGI010000732">
    <property type="protein sequence ID" value="KAJ8431009.1"/>
    <property type="molecule type" value="Genomic_DNA"/>
</dbReference>
<proteinExistence type="predicted"/>
<dbReference type="InterPro" id="IPR012334">
    <property type="entry name" value="Pectin_lyas_fold"/>
</dbReference>
<evidence type="ECO:0000259" key="4">
    <source>
        <dbReference type="Pfam" id="PF01095"/>
    </source>
</evidence>
<evidence type="ECO:0000256" key="2">
    <source>
        <dbReference type="ARBA" id="ARBA00022801"/>
    </source>
</evidence>
<reference evidence="5" key="1">
    <citation type="submission" date="2022-04" db="EMBL/GenBank/DDBJ databases">
        <title>Carnegiea gigantea Genome sequencing and assembly v2.</title>
        <authorList>
            <person name="Copetti D."/>
            <person name="Sanderson M.J."/>
            <person name="Burquez A."/>
            <person name="Wojciechowski M.F."/>
        </authorList>
    </citation>
    <scope>NUCLEOTIDE SEQUENCE</scope>
    <source>
        <strain evidence="5">SGP5-SGP5p</strain>
        <tissue evidence="5">Aerial part</tissue>
    </source>
</reference>
<feature type="domain" description="Pectinesterase catalytic" evidence="4">
    <location>
        <begin position="20"/>
        <end position="148"/>
    </location>
</feature>
<accession>A0A9Q1Q752</accession>
<dbReference type="GO" id="GO:0042545">
    <property type="term" value="P:cell wall modification"/>
    <property type="evidence" value="ECO:0007669"/>
    <property type="project" value="InterPro"/>
</dbReference>
<evidence type="ECO:0000313" key="6">
    <source>
        <dbReference type="Proteomes" id="UP001153076"/>
    </source>
</evidence>
<dbReference type="GO" id="GO:0030599">
    <property type="term" value="F:pectinesterase activity"/>
    <property type="evidence" value="ECO:0007669"/>
    <property type="project" value="InterPro"/>
</dbReference>
<gene>
    <name evidence="5" type="ORF">Cgig2_017187</name>
</gene>
<protein>
    <recommendedName>
        <fullName evidence="4">Pectinesterase catalytic domain-containing protein</fullName>
    </recommendedName>
</protein>
<comment type="pathway">
    <text evidence="1">Glycan metabolism; pectin degradation; 2-dehydro-3-deoxy-D-gluconate from pectin: step 1/5.</text>
</comment>
<dbReference type="Proteomes" id="UP001153076">
    <property type="component" value="Unassembled WGS sequence"/>
</dbReference>
<dbReference type="OrthoDB" id="1936831at2759"/>
<keyword evidence="3" id="KW-0063">Aspartyl esterase</keyword>
<dbReference type="Gene3D" id="2.160.20.10">
    <property type="entry name" value="Single-stranded right-handed beta-helix, Pectin lyase-like"/>
    <property type="match status" value="2"/>
</dbReference>
<organism evidence="5 6">
    <name type="scientific">Carnegiea gigantea</name>
    <dbReference type="NCBI Taxonomy" id="171969"/>
    <lineage>
        <taxon>Eukaryota</taxon>
        <taxon>Viridiplantae</taxon>
        <taxon>Streptophyta</taxon>
        <taxon>Embryophyta</taxon>
        <taxon>Tracheophyta</taxon>
        <taxon>Spermatophyta</taxon>
        <taxon>Magnoliopsida</taxon>
        <taxon>eudicotyledons</taxon>
        <taxon>Gunneridae</taxon>
        <taxon>Pentapetalae</taxon>
        <taxon>Caryophyllales</taxon>
        <taxon>Cactineae</taxon>
        <taxon>Cactaceae</taxon>
        <taxon>Cactoideae</taxon>
        <taxon>Echinocereeae</taxon>
        <taxon>Carnegiea</taxon>
    </lineage>
</organism>
<keyword evidence="6" id="KW-1185">Reference proteome</keyword>
<evidence type="ECO:0000313" key="5">
    <source>
        <dbReference type="EMBL" id="KAJ8431009.1"/>
    </source>
</evidence>
<dbReference type="PANTHER" id="PTHR31707">
    <property type="entry name" value="PECTINESTERASE"/>
    <property type="match status" value="1"/>
</dbReference>